<dbReference type="EMBL" id="DVFT01000055">
    <property type="protein sequence ID" value="HIQ95693.1"/>
    <property type="molecule type" value="Genomic_DNA"/>
</dbReference>
<keyword evidence="3" id="KW-0675">Receptor</keyword>
<dbReference type="InterPro" id="IPR035897">
    <property type="entry name" value="Toll_tir_struct_dom_sf"/>
</dbReference>
<dbReference type="SMART" id="SM00255">
    <property type="entry name" value="TIR"/>
    <property type="match status" value="1"/>
</dbReference>
<dbReference type="Proteomes" id="UP000886886">
    <property type="component" value="Unassembled WGS sequence"/>
</dbReference>
<evidence type="ECO:0000313" key="4">
    <source>
        <dbReference type="Proteomes" id="UP000886886"/>
    </source>
</evidence>
<dbReference type="GO" id="GO:0007165">
    <property type="term" value="P:signal transduction"/>
    <property type="evidence" value="ECO:0007669"/>
    <property type="project" value="InterPro"/>
</dbReference>
<name>A0A9D0ZU94_9FIRM</name>
<evidence type="ECO:0000259" key="2">
    <source>
        <dbReference type="PROSITE" id="PS50104"/>
    </source>
</evidence>
<dbReference type="InterPro" id="IPR000157">
    <property type="entry name" value="TIR_dom"/>
</dbReference>
<proteinExistence type="predicted"/>
<keyword evidence="1" id="KW-0812">Transmembrane</keyword>
<sequence>MTEKRNITDYHYDAFISYRHLPKDMAVADKLQKLLEKHKIVIKGEHSTEKRKLRIFRDQTELPTSGDLGEDIRQALAQSRYLILICSPNLKESRWCMEEVNYFKQIWGNSNNRILPLLIDGEPDEVFPEQIRWENRRTIGKDGKETLLRVEVEPLGADIRGESLKKQLHRLKTEYYRIAAPILGCRFDDLYRRAQRARRRNVSIAVALILCAALSFSAYSLFMLEQISSRQSALYENESLRLASEAETAAGSGNHRLAILLAQESLPKNLENPERPILPEAEAALRSAVTQEIADEGKLPLLSRAVVPFNVVSWWICKPYDEGKKVALTDFDNTYLYDTYNGDLIFSCDTEQVYFDESAERASRQKCLTEDDKISLQLDLYWTDTGENYFSGQYEAQNREDASVNLFAIWEEDSRNCWVVKQTFPLGQRNGDAVESEIELLDRIDEKGQSHTEETLPEKIREIGENYQHSYLNTDDYITAHYDYIPDDTGSTGNEEIDILAEALMSNGYKVHGVREMKKGNVLAFSCGFADNS</sequence>
<dbReference type="Pfam" id="PF13676">
    <property type="entry name" value="TIR_2"/>
    <property type="match status" value="1"/>
</dbReference>
<dbReference type="PROSITE" id="PS50104">
    <property type="entry name" value="TIR"/>
    <property type="match status" value="1"/>
</dbReference>
<feature type="domain" description="TIR" evidence="2">
    <location>
        <begin position="10"/>
        <end position="168"/>
    </location>
</feature>
<keyword evidence="1" id="KW-0472">Membrane</keyword>
<organism evidence="3 4">
    <name type="scientific">Candidatus Limivivens merdigallinarum</name>
    <dbReference type="NCBI Taxonomy" id="2840859"/>
    <lineage>
        <taxon>Bacteria</taxon>
        <taxon>Bacillati</taxon>
        <taxon>Bacillota</taxon>
        <taxon>Clostridia</taxon>
        <taxon>Lachnospirales</taxon>
        <taxon>Lachnospiraceae</taxon>
        <taxon>Lachnospiraceae incertae sedis</taxon>
        <taxon>Candidatus Limivivens</taxon>
    </lineage>
</organism>
<evidence type="ECO:0000256" key="1">
    <source>
        <dbReference type="SAM" id="Phobius"/>
    </source>
</evidence>
<evidence type="ECO:0000313" key="3">
    <source>
        <dbReference type="EMBL" id="HIQ95693.1"/>
    </source>
</evidence>
<accession>A0A9D0ZU94</accession>
<comment type="caution">
    <text evidence="3">The sequence shown here is derived from an EMBL/GenBank/DDBJ whole genome shotgun (WGS) entry which is preliminary data.</text>
</comment>
<gene>
    <name evidence="3" type="ORF">IAB26_03935</name>
</gene>
<keyword evidence="1" id="KW-1133">Transmembrane helix</keyword>
<reference evidence="3" key="1">
    <citation type="submission" date="2020-10" db="EMBL/GenBank/DDBJ databases">
        <authorList>
            <person name="Gilroy R."/>
        </authorList>
    </citation>
    <scope>NUCLEOTIDE SEQUENCE</scope>
    <source>
        <strain evidence="3">ChiSjej3B21-11622</strain>
    </source>
</reference>
<dbReference type="AlphaFoldDB" id="A0A9D0ZU94"/>
<feature type="non-terminal residue" evidence="3">
    <location>
        <position position="533"/>
    </location>
</feature>
<feature type="transmembrane region" description="Helical" evidence="1">
    <location>
        <begin position="202"/>
        <end position="222"/>
    </location>
</feature>
<reference evidence="3" key="2">
    <citation type="journal article" date="2021" name="PeerJ">
        <title>Extensive microbial diversity within the chicken gut microbiome revealed by metagenomics and culture.</title>
        <authorList>
            <person name="Gilroy R."/>
            <person name="Ravi A."/>
            <person name="Getino M."/>
            <person name="Pursley I."/>
            <person name="Horton D.L."/>
            <person name="Alikhan N.F."/>
            <person name="Baker D."/>
            <person name="Gharbi K."/>
            <person name="Hall N."/>
            <person name="Watson M."/>
            <person name="Adriaenssens E.M."/>
            <person name="Foster-Nyarko E."/>
            <person name="Jarju S."/>
            <person name="Secka A."/>
            <person name="Antonio M."/>
            <person name="Oren A."/>
            <person name="Chaudhuri R.R."/>
            <person name="La Ragione R."/>
            <person name="Hildebrand F."/>
            <person name="Pallen M.J."/>
        </authorList>
    </citation>
    <scope>NUCLEOTIDE SEQUENCE</scope>
    <source>
        <strain evidence="3">ChiSjej3B21-11622</strain>
    </source>
</reference>
<dbReference type="SUPFAM" id="SSF52200">
    <property type="entry name" value="Toll/Interleukin receptor TIR domain"/>
    <property type="match status" value="1"/>
</dbReference>
<protein>
    <submittedName>
        <fullName evidence="3">Toll/interleukin-1 receptor domain-containing protein</fullName>
    </submittedName>
</protein>
<dbReference type="Gene3D" id="3.40.50.10140">
    <property type="entry name" value="Toll/interleukin-1 receptor homology (TIR) domain"/>
    <property type="match status" value="1"/>
</dbReference>